<keyword evidence="4 9" id="KW-0349">Heme</keyword>
<reference evidence="10 11" key="1">
    <citation type="submission" date="2019-02" db="EMBL/GenBank/DDBJ databases">
        <title>Genome sequencing of the rare red list fungi Bondarzewia mesenterica.</title>
        <authorList>
            <person name="Buettner E."/>
            <person name="Kellner H."/>
        </authorList>
    </citation>
    <scope>NUCLEOTIDE SEQUENCE [LARGE SCALE GENOMIC DNA]</scope>
    <source>
        <strain evidence="10 11">DSM 108281</strain>
    </source>
</reference>
<evidence type="ECO:0000313" key="10">
    <source>
        <dbReference type="EMBL" id="THH15228.1"/>
    </source>
</evidence>
<dbReference type="SUPFAM" id="SSF48264">
    <property type="entry name" value="Cytochrome P450"/>
    <property type="match status" value="1"/>
</dbReference>
<keyword evidence="11" id="KW-1185">Reference proteome</keyword>
<keyword evidence="8" id="KW-0503">Monooxygenase</keyword>
<comment type="similarity">
    <text evidence="3">Belongs to the cytochrome P450 family.</text>
</comment>
<dbReference type="Pfam" id="PF00067">
    <property type="entry name" value="p450"/>
    <property type="match status" value="1"/>
</dbReference>
<name>A0A4S4LU06_9AGAM</name>
<dbReference type="InterPro" id="IPR001128">
    <property type="entry name" value="Cyt_P450"/>
</dbReference>
<dbReference type="GO" id="GO:0020037">
    <property type="term" value="F:heme binding"/>
    <property type="evidence" value="ECO:0007669"/>
    <property type="project" value="InterPro"/>
</dbReference>
<comment type="caution">
    <text evidence="10">The sequence shown here is derived from an EMBL/GenBank/DDBJ whole genome shotgun (WGS) entry which is preliminary data.</text>
</comment>
<dbReference type="GO" id="GO:0005506">
    <property type="term" value="F:iron ion binding"/>
    <property type="evidence" value="ECO:0007669"/>
    <property type="project" value="InterPro"/>
</dbReference>
<dbReference type="PANTHER" id="PTHR46300">
    <property type="entry name" value="P450, PUTATIVE (EUROFUNG)-RELATED-RELATED"/>
    <property type="match status" value="1"/>
</dbReference>
<evidence type="ECO:0000256" key="5">
    <source>
        <dbReference type="ARBA" id="ARBA00022723"/>
    </source>
</evidence>
<evidence type="ECO:0000256" key="4">
    <source>
        <dbReference type="ARBA" id="ARBA00022617"/>
    </source>
</evidence>
<dbReference type="GO" id="GO:0004497">
    <property type="term" value="F:monooxygenase activity"/>
    <property type="evidence" value="ECO:0007669"/>
    <property type="project" value="UniProtKB-KW"/>
</dbReference>
<dbReference type="InterPro" id="IPR050364">
    <property type="entry name" value="Cytochrome_P450_fung"/>
</dbReference>
<dbReference type="CDD" id="cd11065">
    <property type="entry name" value="CYP64-like"/>
    <property type="match status" value="1"/>
</dbReference>
<evidence type="ECO:0008006" key="12">
    <source>
        <dbReference type="Google" id="ProtNLM"/>
    </source>
</evidence>
<organism evidence="10 11">
    <name type="scientific">Bondarzewia mesenterica</name>
    <dbReference type="NCBI Taxonomy" id="1095465"/>
    <lineage>
        <taxon>Eukaryota</taxon>
        <taxon>Fungi</taxon>
        <taxon>Dikarya</taxon>
        <taxon>Basidiomycota</taxon>
        <taxon>Agaricomycotina</taxon>
        <taxon>Agaricomycetes</taxon>
        <taxon>Russulales</taxon>
        <taxon>Bondarzewiaceae</taxon>
        <taxon>Bondarzewia</taxon>
    </lineage>
</organism>
<accession>A0A4S4LU06</accession>
<comment type="pathway">
    <text evidence="2">Secondary metabolite biosynthesis.</text>
</comment>
<dbReference type="InterPro" id="IPR036396">
    <property type="entry name" value="Cyt_P450_sf"/>
</dbReference>
<feature type="binding site" description="axial binding residue" evidence="9">
    <location>
        <position position="447"/>
    </location>
    <ligand>
        <name>heme</name>
        <dbReference type="ChEBI" id="CHEBI:30413"/>
    </ligand>
    <ligandPart>
        <name>Fe</name>
        <dbReference type="ChEBI" id="CHEBI:18248"/>
    </ligandPart>
</feature>
<sequence>MSAIVSYSLLGAIASASIVFAWYCQRRALAVPLPPGPRPWPILGNLKDLRPEQPWLTASQWARKYGSIVYVHVLGKGIIYLNTEEAVSDIMEKRTTIYSDKPELIMLPELCGAGNMLAFTGYGDSVLRQRSLMTHFMNQMNIEQGHHLLEFSVHGLATRVLANPDHCFKHIRQYAAGIVLRIVYGIELREGDGSLKYLDLVERTTSLLANQITARGGIWAVDIFPFLKHLPAWFPGAGFKHKAALWRETVDALRELPWAAVKANVASGTASPSFCSMFLNQSGRPLTAQEELDIKNSANSMYTASMDTTAAVASHFLLAMLFYPGIMRRAQQELDHVLGGNRLPTLADRGRLPFIDAIFEESLRWGCPMPLGLPHAAMEDDEYKGMRIPKGSIVFANIWNILRDENIYPNPDIFEPERFLDKSQDGSRHQRQRDPRPYVFGFGRRRCPATHLVESSGWLLIATMLSVFDILRVVDPITRHPIEPQIIFENCAFRTPSEFKVNIRPRPTAGILLSQPPFGSSV</sequence>
<dbReference type="AlphaFoldDB" id="A0A4S4LU06"/>
<dbReference type="InterPro" id="IPR002401">
    <property type="entry name" value="Cyt_P450_E_grp-I"/>
</dbReference>
<dbReference type="OrthoDB" id="2789670at2759"/>
<protein>
    <recommendedName>
        <fullName evidence="12">Cytochrome P450</fullName>
    </recommendedName>
</protein>
<proteinExistence type="inferred from homology"/>
<dbReference type="GO" id="GO:0016705">
    <property type="term" value="F:oxidoreductase activity, acting on paired donors, with incorporation or reduction of molecular oxygen"/>
    <property type="evidence" value="ECO:0007669"/>
    <property type="project" value="InterPro"/>
</dbReference>
<keyword evidence="5 9" id="KW-0479">Metal-binding</keyword>
<evidence type="ECO:0000256" key="7">
    <source>
        <dbReference type="ARBA" id="ARBA00023004"/>
    </source>
</evidence>
<evidence type="ECO:0000256" key="2">
    <source>
        <dbReference type="ARBA" id="ARBA00005179"/>
    </source>
</evidence>
<dbReference type="PANTHER" id="PTHR46300:SF7">
    <property type="entry name" value="P450, PUTATIVE (EUROFUNG)-RELATED"/>
    <property type="match status" value="1"/>
</dbReference>
<gene>
    <name evidence="10" type="ORF">EW146_g5214</name>
</gene>
<evidence type="ECO:0000256" key="1">
    <source>
        <dbReference type="ARBA" id="ARBA00001971"/>
    </source>
</evidence>
<dbReference type="EMBL" id="SGPL01000221">
    <property type="protein sequence ID" value="THH15228.1"/>
    <property type="molecule type" value="Genomic_DNA"/>
</dbReference>
<dbReference type="Gene3D" id="1.10.630.10">
    <property type="entry name" value="Cytochrome P450"/>
    <property type="match status" value="1"/>
</dbReference>
<keyword evidence="7 9" id="KW-0408">Iron</keyword>
<evidence type="ECO:0000256" key="9">
    <source>
        <dbReference type="PIRSR" id="PIRSR602401-1"/>
    </source>
</evidence>
<dbReference type="PRINTS" id="PR00463">
    <property type="entry name" value="EP450I"/>
</dbReference>
<evidence type="ECO:0000313" key="11">
    <source>
        <dbReference type="Proteomes" id="UP000310158"/>
    </source>
</evidence>
<evidence type="ECO:0000256" key="8">
    <source>
        <dbReference type="ARBA" id="ARBA00023033"/>
    </source>
</evidence>
<comment type="cofactor">
    <cofactor evidence="1 9">
        <name>heme</name>
        <dbReference type="ChEBI" id="CHEBI:30413"/>
    </cofactor>
</comment>
<keyword evidence="6" id="KW-0560">Oxidoreductase</keyword>
<evidence type="ECO:0000256" key="6">
    <source>
        <dbReference type="ARBA" id="ARBA00023002"/>
    </source>
</evidence>
<evidence type="ECO:0000256" key="3">
    <source>
        <dbReference type="ARBA" id="ARBA00010617"/>
    </source>
</evidence>
<dbReference type="Proteomes" id="UP000310158">
    <property type="component" value="Unassembled WGS sequence"/>
</dbReference>